<reference evidence="2 4" key="1">
    <citation type="submission" date="2013-02" db="EMBL/GenBank/DDBJ databases">
        <title>The Genome Sequence of Enterococcus moraviensis BAA-383.</title>
        <authorList>
            <consortium name="The Broad Institute Genome Sequencing Platform"/>
            <consortium name="The Broad Institute Genome Sequencing Center for Infectious Disease"/>
            <person name="Earl A.M."/>
            <person name="Gilmore M.S."/>
            <person name="Lebreton F."/>
            <person name="Walker B."/>
            <person name="Young S.K."/>
            <person name="Zeng Q."/>
            <person name="Gargeya S."/>
            <person name="Fitzgerald M."/>
            <person name="Haas B."/>
            <person name="Abouelleil A."/>
            <person name="Alvarado L."/>
            <person name="Arachchi H.M."/>
            <person name="Berlin A.M."/>
            <person name="Chapman S.B."/>
            <person name="Dewar J."/>
            <person name="Goldberg J."/>
            <person name="Griggs A."/>
            <person name="Gujja S."/>
            <person name="Hansen M."/>
            <person name="Howarth C."/>
            <person name="Imamovic A."/>
            <person name="Larimer J."/>
            <person name="McCowan C."/>
            <person name="Murphy C."/>
            <person name="Neiman D."/>
            <person name="Pearson M."/>
            <person name="Priest M."/>
            <person name="Roberts A."/>
            <person name="Saif S."/>
            <person name="Shea T."/>
            <person name="Sisk P."/>
            <person name="Sykes S."/>
            <person name="Wortman J."/>
            <person name="Nusbaum C."/>
            <person name="Birren B."/>
        </authorList>
    </citation>
    <scope>NUCLEOTIDE SEQUENCE [LARGE SCALE GENOMIC DNA]</scope>
    <source>
        <strain evidence="2 4">ATCC BAA-383</strain>
    </source>
</reference>
<evidence type="ECO:0000313" key="3">
    <source>
        <dbReference type="EMBL" id="EOT72131.1"/>
    </source>
</evidence>
<dbReference type="InterPro" id="IPR001387">
    <property type="entry name" value="Cro/C1-type_HTH"/>
</dbReference>
<dbReference type="Pfam" id="PF01381">
    <property type="entry name" value="HTH_3"/>
    <property type="match status" value="1"/>
</dbReference>
<accession>R2T2B9</accession>
<dbReference type="PANTHER" id="PTHR37038">
    <property type="entry name" value="TRANSCRIPTIONAL REGULATOR-RELATED"/>
    <property type="match status" value="1"/>
</dbReference>
<dbReference type="PATRIC" id="fig|1158609.3.peg.1911"/>
<dbReference type="OrthoDB" id="2182488at2"/>
<dbReference type="EMBL" id="ASWB01000002">
    <property type="protein sequence ID" value="EOT72131.1"/>
    <property type="molecule type" value="Genomic_DNA"/>
</dbReference>
<evidence type="ECO:0000313" key="5">
    <source>
        <dbReference type="Proteomes" id="UP000014157"/>
    </source>
</evidence>
<sequence>MYVLTEGETLKKLRKLRGLNQKDCCQGIISRHTYSRIERNQTSIQYHILLELLERLNFSYQDFWFYKNEKNALYASKKKLSCMDNTLDLYAYFKENKKKSIEKFHCYLLCKLRMEQFDFDTVEKINDRDLQHLNKYLKKLTFFSIIDLTLVSEMCDYLAYDTVKRVSLTILKQINLSSDSSEFTRSHQYAIHLALCTNTSIALKNEDYSFTKKMLTKTKDFLEQYPNHYFLLFLHFNTHTLNYKLTMNNHYLSKLFLLKDYMKELEDYQTAEKIETQIKSLIQHTASLPEITIN</sequence>
<reference evidence="3 5" key="2">
    <citation type="submission" date="2013-03" db="EMBL/GenBank/DDBJ databases">
        <title>The Genome Sequence of Enterococcus moraviensis BAA-383 (PacBio/Illumina hybrid assembly).</title>
        <authorList>
            <consortium name="The Broad Institute Genomics Platform"/>
            <consortium name="The Broad Institute Genome Sequencing Center for Infectious Disease"/>
            <person name="Earl A."/>
            <person name="Russ C."/>
            <person name="Gilmore M."/>
            <person name="Surin D."/>
            <person name="Walker B."/>
            <person name="Young S."/>
            <person name="Zeng Q."/>
            <person name="Gargeya S."/>
            <person name="Fitzgerald M."/>
            <person name="Haas B."/>
            <person name="Abouelleil A."/>
            <person name="Allen A.W."/>
            <person name="Alvarado L."/>
            <person name="Arachchi H.M."/>
            <person name="Berlin A.M."/>
            <person name="Chapman S.B."/>
            <person name="Gainer-Dewar J."/>
            <person name="Goldberg J."/>
            <person name="Griggs A."/>
            <person name="Gujja S."/>
            <person name="Hansen M."/>
            <person name="Howarth C."/>
            <person name="Imamovic A."/>
            <person name="Ireland A."/>
            <person name="Larimer J."/>
            <person name="McCowan C."/>
            <person name="Murphy C."/>
            <person name="Pearson M."/>
            <person name="Poon T.W."/>
            <person name="Priest M."/>
            <person name="Roberts A."/>
            <person name="Saif S."/>
            <person name="Shea T."/>
            <person name="Sisk P."/>
            <person name="Sykes S."/>
            <person name="Wortman J."/>
            <person name="Nusbaum C."/>
            <person name="Birren B."/>
        </authorList>
    </citation>
    <scope>NUCLEOTIDE SEQUENCE [LARGE SCALE GENOMIC DNA]</scope>
    <source>
        <strain evidence="3 5">ATCC BAA-383</strain>
    </source>
</reference>
<dbReference type="HOGENOM" id="CLU_945743_0_0_9"/>
<dbReference type="PROSITE" id="PS50943">
    <property type="entry name" value="HTH_CROC1"/>
    <property type="match status" value="1"/>
</dbReference>
<gene>
    <name evidence="3" type="ORF">I586_01939</name>
    <name evidence="2" type="ORF">UAY_01963</name>
</gene>
<feature type="domain" description="HTH cro/C1-type" evidence="1">
    <location>
        <begin position="10"/>
        <end position="63"/>
    </location>
</feature>
<dbReference type="AlphaFoldDB" id="R2T2B9"/>
<dbReference type="STRING" id="155617.RV09_GL002652"/>
<dbReference type="SUPFAM" id="SSF48452">
    <property type="entry name" value="TPR-like"/>
    <property type="match status" value="1"/>
</dbReference>
<comment type="caution">
    <text evidence="2">The sequence shown here is derived from an EMBL/GenBank/DDBJ whole genome shotgun (WGS) entry which is preliminary data.</text>
</comment>
<name>R2T2B9_9ENTE</name>
<dbReference type="Proteomes" id="UP000013781">
    <property type="component" value="Unassembled WGS sequence"/>
</dbReference>
<organism evidence="2 4">
    <name type="scientific">Enterococcus moraviensis ATCC BAA-383</name>
    <dbReference type="NCBI Taxonomy" id="1158609"/>
    <lineage>
        <taxon>Bacteria</taxon>
        <taxon>Bacillati</taxon>
        <taxon>Bacillota</taxon>
        <taxon>Bacilli</taxon>
        <taxon>Lactobacillales</taxon>
        <taxon>Enterococcaceae</taxon>
        <taxon>Enterococcus</taxon>
    </lineage>
</organism>
<evidence type="ECO:0000259" key="1">
    <source>
        <dbReference type="PROSITE" id="PS50943"/>
    </source>
</evidence>
<dbReference type="SUPFAM" id="SSF47413">
    <property type="entry name" value="lambda repressor-like DNA-binding domains"/>
    <property type="match status" value="1"/>
</dbReference>
<evidence type="ECO:0000313" key="2">
    <source>
        <dbReference type="EMBL" id="EOH99186.1"/>
    </source>
</evidence>
<keyword evidence="5" id="KW-1185">Reference proteome</keyword>
<dbReference type="GO" id="GO:0003677">
    <property type="term" value="F:DNA binding"/>
    <property type="evidence" value="ECO:0007669"/>
    <property type="project" value="InterPro"/>
</dbReference>
<dbReference type="EMBL" id="AJAS01000015">
    <property type="protein sequence ID" value="EOH99186.1"/>
    <property type="molecule type" value="Genomic_DNA"/>
</dbReference>
<dbReference type="SMART" id="SM00530">
    <property type="entry name" value="HTH_XRE"/>
    <property type="match status" value="1"/>
</dbReference>
<dbReference type="InterPro" id="IPR011990">
    <property type="entry name" value="TPR-like_helical_dom_sf"/>
</dbReference>
<dbReference type="eggNOG" id="ENOG5032EJZ">
    <property type="taxonomic scope" value="Bacteria"/>
</dbReference>
<dbReference type="Proteomes" id="UP000014157">
    <property type="component" value="Unassembled WGS sequence"/>
</dbReference>
<proteinExistence type="predicted"/>
<dbReference type="InterPro" id="IPR010982">
    <property type="entry name" value="Lambda_DNA-bd_dom_sf"/>
</dbReference>
<dbReference type="Gene3D" id="1.10.260.40">
    <property type="entry name" value="lambda repressor-like DNA-binding domains"/>
    <property type="match status" value="1"/>
</dbReference>
<dbReference type="Gene3D" id="1.25.40.400">
    <property type="match status" value="1"/>
</dbReference>
<dbReference type="CDD" id="cd00093">
    <property type="entry name" value="HTH_XRE"/>
    <property type="match status" value="1"/>
</dbReference>
<dbReference type="InterPro" id="IPR053163">
    <property type="entry name" value="HTH-type_regulator_Rgg"/>
</dbReference>
<protein>
    <recommendedName>
        <fullName evidence="1">HTH cro/C1-type domain-containing protein</fullName>
    </recommendedName>
</protein>
<evidence type="ECO:0000313" key="4">
    <source>
        <dbReference type="Proteomes" id="UP000013781"/>
    </source>
</evidence>
<dbReference type="RefSeq" id="WP_010765333.1">
    <property type="nucleotide sequence ID" value="NZ_ASWB01000002.1"/>
</dbReference>